<evidence type="ECO:0000256" key="2">
    <source>
        <dbReference type="ARBA" id="ARBA00023002"/>
    </source>
</evidence>
<dbReference type="GO" id="GO:0051287">
    <property type="term" value="F:NAD binding"/>
    <property type="evidence" value="ECO:0007669"/>
    <property type="project" value="InterPro"/>
</dbReference>
<name>A0A5P8E4N9_9BACT</name>
<dbReference type="InterPro" id="IPR005255">
    <property type="entry name" value="PdxA_fam"/>
</dbReference>
<accession>A0A5P8E4N9</accession>
<evidence type="ECO:0000256" key="1">
    <source>
        <dbReference type="ARBA" id="ARBA00022723"/>
    </source>
</evidence>
<dbReference type="Gene3D" id="3.40.718.10">
    <property type="entry name" value="Isopropylmalate Dehydrogenase"/>
    <property type="match status" value="1"/>
</dbReference>
<dbReference type="Pfam" id="PF04166">
    <property type="entry name" value="PdxA"/>
    <property type="match status" value="1"/>
</dbReference>
<keyword evidence="1" id="KW-0479">Metal-binding</keyword>
<dbReference type="EMBL" id="CP033459">
    <property type="protein sequence ID" value="QFQ11975.1"/>
    <property type="molecule type" value="Genomic_DNA"/>
</dbReference>
<keyword evidence="6" id="KW-1185">Reference proteome</keyword>
<dbReference type="EC" id="1.1.1.262" evidence="5"/>
<dbReference type="KEGG" id="alq:C7Y71_002435"/>
<gene>
    <name evidence="5" type="primary">pdxA</name>
    <name evidence="5" type="ORF">C7Y71_002435</name>
</gene>
<feature type="compositionally biased region" description="Basic and acidic residues" evidence="4">
    <location>
        <begin position="359"/>
        <end position="383"/>
    </location>
</feature>
<dbReference type="Proteomes" id="UP000249375">
    <property type="component" value="Chromosome"/>
</dbReference>
<dbReference type="PANTHER" id="PTHR30004">
    <property type="entry name" value="4-HYDROXYTHREONINE-4-PHOSPHATE DEHYDROGENASE"/>
    <property type="match status" value="1"/>
</dbReference>
<evidence type="ECO:0000313" key="5">
    <source>
        <dbReference type="EMBL" id="QFQ11975.1"/>
    </source>
</evidence>
<dbReference type="SUPFAM" id="SSF53659">
    <property type="entry name" value="Isocitrate/Isopropylmalate dehydrogenase-like"/>
    <property type="match status" value="1"/>
</dbReference>
<dbReference type="PANTHER" id="PTHR30004:SF6">
    <property type="entry name" value="D-THREONATE 4-PHOSPHATE DEHYDROGENASE"/>
    <property type="match status" value="1"/>
</dbReference>
<keyword evidence="2 5" id="KW-0560">Oxidoreductase</keyword>
<dbReference type="OrthoDB" id="9801783at2"/>
<evidence type="ECO:0000256" key="4">
    <source>
        <dbReference type="SAM" id="MobiDB-lite"/>
    </source>
</evidence>
<evidence type="ECO:0000256" key="3">
    <source>
        <dbReference type="ARBA" id="ARBA00023027"/>
    </source>
</evidence>
<dbReference type="RefSeq" id="WP_111898935.1">
    <property type="nucleotide sequence ID" value="NZ_CP033459.1"/>
</dbReference>
<keyword evidence="3" id="KW-0520">NAD</keyword>
<reference evidence="5 6" key="1">
    <citation type="submission" date="2018-11" db="EMBL/GenBank/DDBJ databases">
        <authorList>
            <person name="Na S.W."/>
            <person name="Baik M."/>
        </authorList>
    </citation>
    <scope>NUCLEOTIDE SEQUENCE [LARGE SCALE GENOMIC DNA]</scope>
    <source>
        <strain evidence="5 6">E39</strain>
    </source>
</reference>
<dbReference type="GO" id="GO:0046872">
    <property type="term" value="F:metal ion binding"/>
    <property type="evidence" value="ECO:0007669"/>
    <property type="project" value="UniProtKB-KW"/>
</dbReference>
<feature type="region of interest" description="Disordered" evidence="4">
    <location>
        <begin position="345"/>
        <end position="383"/>
    </location>
</feature>
<dbReference type="AlphaFoldDB" id="A0A5P8E4N9"/>
<dbReference type="GO" id="GO:0050570">
    <property type="term" value="F:4-hydroxythreonine-4-phosphate dehydrogenase activity"/>
    <property type="evidence" value="ECO:0007669"/>
    <property type="project" value="UniProtKB-EC"/>
</dbReference>
<organism evidence="5 6">
    <name type="scientific">Pseudoprevotella muciniphila</name>
    <dbReference type="NCBI Taxonomy" id="2133944"/>
    <lineage>
        <taxon>Bacteria</taxon>
        <taxon>Pseudomonadati</taxon>
        <taxon>Bacteroidota</taxon>
        <taxon>Bacteroidia</taxon>
        <taxon>Bacteroidales</taxon>
        <taxon>Prevotellaceae</taxon>
        <taxon>Pseudoprevotella</taxon>
    </lineage>
</organism>
<sequence length="383" mass="42092">MENNQNTEIQQQISKPAAKLPIIAITQGDTNGVGYEVIFKAFETNAMFEICIPVVYGWPKAALFHKKTLELPVNFNEIKNVADAKEGCLNLLNCGDEEVKINFGNPSPEAGRAAFSALERAVDDCVAGRVDALITAPINKADIQSDDFHFAGHTEYLESKAQGEALMILMNRLMRVALVTTHLSIADVAKHITQEVVEKKIQLFYNALRTDFLLPAPRIAVLGLNPHNGDNGLMGDEEENIVKPAVQAMKEKGIPCFGPYPADGFFGAAMYTHFDGILAMYHDQGLTPFKALSMDDGVNFTAGLSIVRTSPDHGTAYDIAGKNLASPQSMREAIYAAIDITRNRVADENAKTNPLPKLFNDRREDDASRRRAPENPKNEESKE</sequence>
<evidence type="ECO:0000313" key="6">
    <source>
        <dbReference type="Proteomes" id="UP000249375"/>
    </source>
</evidence>
<proteinExistence type="predicted"/>
<protein>
    <submittedName>
        <fullName evidence="5">4-hydroxythreonine-4-phosphate dehydrogenase PdxA</fullName>
        <ecNumber evidence="5">1.1.1.262</ecNumber>
    </submittedName>
</protein>
<dbReference type="NCBIfam" id="TIGR00557">
    <property type="entry name" value="pdxA"/>
    <property type="match status" value="1"/>
</dbReference>